<protein>
    <submittedName>
        <fullName evidence="1">Uncharacterized protein</fullName>
    </submittedName>
</protein>
<proteinExistence type="predicted"/>
<accession>A0A1G8B8Z2</accession>
<reference evidence="2" key="1">
    <citation type="submission" date="2016-10" db="EMBL/GenBank/DDBJ databases">
        <authorList>
            <person name="Varghese N."/>
            <person name="Submissions S."/>
        </authorList>
    </citation>
    <scope>NUCLEOTIDE SEQUENCE [LARGE SCALE GENOMIC DNA]</scope>
    <source>
        <strain evidence="2">DSM 15363</strain>
    </source>
</reference>
<evidence type="ECO:0000313" key="2">
    <source>
        <dbReference type="Proteomes" id="UP000199492"/>
    </source>
</evidence>
<evidence type="ECO:0000313" key="1">
    <source>
        <dbReference type="EMBL" id="SDH29493.1"/>
    </source>
</evidence>
<name>A0A1G8B8Z2_9FLAO</name>
<dbReference type="Proteomes" id="UP000199492">
    <property type="component" value="Unassembled WGS sequence"/>
</dbReference>
<dbReference type="RefSeq" id="WP_245710179.1">
    <property type="nucleotide sequence ID" value="NZ_FNCZ01000002.1"/>
</dbReference>
<dbReference type="AlphaFoldDB" id="A0A1G8B8Z2"/>
<sequence>MIICLMILPTHVKAQNDGAIAGAVAGGLLAIGAGIAAVKQMEEQAELKATQYILANHPELSSFSLKTLDFDGKKLKDMSAVSVISYKIQEFTPEDKPELNGKKQVLFAFTSQGWISESGINFNKITWYLIDDVEWMNMMVAYVKVSSSEKDESTLESTLKEGRVVNKGVKVKSKLIIPFFKLEGDMYVVTDYSEDMKLVYNERSLGIFLKASKDLVQMGRGDLIKIHEFLFAEED</sequence>
<keyword evidence="2" id="KW-1185">Reference proteome</keyword>
<organism evidence="1 2">
    <name type="scientific">Winogradskyella thalassocola</name>
    <dbReference type="NCBI Taxonomy" id="262004"/>
    <lineage>
        <taxon>Bacteria</taxon>
        <taxon>Pseudomonadati</taxon>
        <taxon>Bacteroidota</taxon>
        <taxon>Flavobacteriia</taxon>
        <taxon>Flavobacteriales</taxon>
        <taxon>Flavobacteriaceae</taxon>
        <taxon>Winogradskyella</taxon>
    </lineage>
</organism>
<dbReference type="EMBL" id="FNCZ01000002">
    <property type="protein sequence ID" value="SDH29493.1"/>
    <property type="molecule type" value="Genomic_DNA"/>
</dbReference>
<dbReference type="STRING" id="262004.SAMN04489796_102174"/>
<gene>
    <name evidence="1" type="ORF">SAMN04489796_102174</name>
</gene>